<dbReference type="EMBL" id="BAAAEI010000006">
    <property type="protein sequence ID" value="GAA0350405.1"/>
    <property type="molecule type" value="Genomic_DNA"/>
</dbReference>
<evidence type="ECO:0000259" key="3">
    <source>
        <dbReference type="PROSITE" id="PS50977"/>
    </source>
</evidence>
<dbReference type="Gene3D" id="1.10.357.10">
    <property type="entry name" value="Tetracycline Repressor, domain 2"/>
    <property type="match status" value="1"/>
</dbReference>
<dbReference type="InterPro" id="IPR009057">
    <property type="entry name" value="Homeodomain-like_sf"/>
</dbReference>
<evidence type="ECO:0000313" key="4">
    <source>
        <dbReference type="EMBL" id="GAA0350405.1"/>
    </source>
</evidence>
<accession>A0ABP3GRZ0</accession>
<dbReference type="InterPro" id="IPR001647">
    <property type="entry name" value="HTH_TetR"/>
</dbReference>
<dbReference type="Proteomes" id="UP001501757">
    <property type="component" value="Unassembled WGS sequence"/>
</dbReference>
<dbReference type="SUPFAM" id="SSF46689">
    <property type="entry name" value="Homeodomain-like"/>
    <property type="match status" value="1"/>
</dbReference>
<feature type="domain" description="HTH tetR-type" evidence="3">
    <location>
        <begin position="3"/>
        <end position="63"/>
    </location>
</feature>
<organism evidence="4 5">
    <name type="scientific">Bowmanella denitrificans</name>
    <dbReference type="NCBI Taxonomy" id="366582"/>
    <lineage>
        <taxon>Bacteria</taxon>
        <taxon>Pseudomonadati</taxon>
        <taxon>Pseudomonadota</taxon>
        <taxon>Gammaproteobacteria</taxon>
        <taxon>Alteromonadales</taxon>
        <taxon>Alteromonadaceae</taxon>
        <taxon>Bowmanella</taxon>
    </lineage>
</organism>
<dbReference type="InterPro" id="IPR025722">
    <property type="entry name" value="TetR"/>
</dbReference>
<dbReference type="Pfam" id="PF13972">
    <property type="entry name" value="TetR"/>
    <property type="match status" value="1"/>
</dbReference>
<sequence>MASKTAQRILFTSLELFNTHGESAVTSVDIAMELDISPGNLYYHFKGKEVIVLALFELYREQMHPLLIAPQQTLELDEFFYFLHLLLDVNLTFRFLYRNPVDLLEKYPGLVKPFRLLLKQQDQRLEDCLNQFIGQGLLSLEPSDVPLMLQQLGLVFSQAGNYALLKAQELDAQAFEQQCMRNMLFLLRPYMQIEPGAWQDFQQTVRSGQREQNREHAE</sequence>
<keyword evidence="5" id="KW-1185">Reference proteome</keyword>
<proteinExistence type="predicted"/>
<dbReference type="PRINTS" id="PR00455">
    <property type="entry name" value="HTHTETR"/>
</dbReference>
<keyword evidence="1 2" id="KW-0238">DNA-binding</keyword>
<name>A0ABP3GRZ0_9ALTE</name>
<protein>
    <submittedName>
        <fullName evidence="4">TetR/AcrR family transcriptional regulator</fullName>
    </submittedName>
</protein>
<dbReference type="PROSITE" id="PS50977">
    <property type="entry name" value="HTH_TETR_2"/>
    <property type="match status" value="1"/>
</dbReference>
<reference evidence="5" key="1">
    <citation type="journal article" date="2019" name="Int. J. Syst. Evol. Microbiol.">
        <title>The Global Catalogue of Microorganisms (GCM) 10K type strain sequencing project: providing services to taxonomists for standard genome sequencing and annotation.</title>
        <authorList>
            <consortium name="The Broad Institute Genomics Platform"/>
            <consortium name="The Broad Institute Genome Sequencing Center for Infectious Disease"/>
            <person name="Wu L."/>
            <person name="Ma J."/>
        </authorList>
    </citation>
    <scope>NUCLEOTIDE SEQUENCE [LARGE SCALE GENOMIC DNA]</scope>
    <source>
        <strain evidence="5">JCM 13378</strain>
    </source>
</reference>
<evidence type="ECO:0000256" key="1">
    <source>
        <dbReference type="ARBA" id="ARBA00023125"/>
    </source>
</evidence>
<evidence type="ECO:0000256" key="2">
    <source>
        <dbReference type="PROSITE-ProRule" id="PRU00335"/>
    </source>
</evidence>
<gene>
    <name evidence="4" type="ORF">GCM10009092_13490</name>
</gene>
<comment type="caution">
    <text evidence="4">The sequence shown here is derived from an EMBL/GenBank/DDBJ whole genome shotgun (WGS) entry which is preliminary data.</text>
</comment>
<evidence type="ECO:0000313" key="5">
    <source>
        <dbReference type="Proteomes" id="UP001501757"/>
    </source>
</evidence>
<feature type="DNA-binding region" description="H-T-H motif" evidence="2">
    <location>
        <begin position="26"/>
        <end position="45"/>
    </location>
</feature>
<dbReference type="RefSeq" id="WP_343843290.1">
    <property type="nucleotide sequence ID" value="NZ_BAAAEI010000006.1"/>
</dbReference>
<dbReference type="Pfam" id="PF00440">
    <property type="entry name" value="TetR_N"/>
    <property type="match status" value="1"/>
</dbReference>